<dbReference type="AlphaFoldDB" id="A0A921NNL5"/>
<dbReference type="Proteomes" id="UP000698242">
    <property type="component" value="Unassembled WGS sequence"/>
</dbReference>
<dbReference type="EMBL" id="APKE01000032">
    <property type="protein sequence ID" value="KAF0675066.1"/>
    <property type="molecule type" value="Genomic_DNA"/>
</dbReference>
<dbReference type="OrthoDB" id="7865603at2"/>
<accession>A0A921NNL5</accession>
<protein>
    <submittedName>
        <fullName evidence="2">Uncharacterized protein</fullName>
    </submittedName>
</protein>
<evidence type="ECO:0000313" key="2">
    <source>
        <dbReference type="EMBL" id="KAF0675066.1"/>
    </source>
</evidence>
<sequence length="194" mass="21065">MSLPPTWTGREDVAGLLSLVEIDTTSGTVRLIAGQDGIFTDVQGRVWYGSTLLTVPKMQSAINGIAPAGEIALSFIQDPSQPDLIDQLRALGLEHIDGQGVRFFMQPLGSVAEFSAPVYPPHQYAKRIARRLTFSQSGARERRASVGFESWAAARANARRVVMNTEGHAQLLGAPNPSLEHAPTTDYEEEKLHG</sequence>
<evidence type="ECO:0000313" key="3">
    <source>
        <dbReference type="Proteomes" id="UP000698242"/>
    </source>
</evidence>
<keyword evidence="3" id="KW-1185">Reference proteome</keyword>
<name>A0A921NNL5_9RHOB</name>
<proteinExistence type="predicted"/>
<gene>
    <name evidence="2" type="ORF">PMES_02587</name>
</gene>
<reference evidence="2" key="1">
    <citation type="submission" date="2013-03" db="EMBL/GenBank/DDBJ databases">
        <title>Genome Sequence of the Profundibacterium mesophilum strain KAUST100406-0324T from Red Sea, a novel genus in the family Rhodobacteraceae.</title>
        <authorList>
            <person name="Essack M."/>
            <person name="Alam I."/>
            <person name="Lafi F."/>
            <person name="Alawi W."/>
            <person name="Kamanu F."/>
            <person name="Al-Suwailem A."/>
            <person name="Lee O.O."/>
            <person name="Xu Y."/>
            <person name="Bajic V."/>
            <person name="Qian P.-Y."/>
            <person name="Archer J."/>
        </authorList>
    </citation>
    <scope>NUCLEOTIDE SEQUENCE</scope>
    <source>
        <strain evidence="2">KAUST100406-0324</strain>
    </source>
</reference>
<comment type="caution">
    <text evidence="2">The sequence shown here is derived from an EMBL/GenBank/DDBJ whole genome shotgun (WGS) entry which is preliminary data.</text>
</comment>
<dbReference type="RefSeq" id="WP_159966119.1">
    <property type="nucleotide sequence ID" value="NZ_APKE01000032.1"/>
</dbReference>
<organism evidence="2 3">
    <name type="scientific">Profundibacterium mesophilum KAUST100406-0324</name>
    <dbReference type="NCBI Taxonomy" id="1037889"/>
    <lineage>
        <taxon>Bacteria</taxon>
        <taxon>Pseudomonadati</taxon>
        <taxon>Pseudomonadota</taxon>
        <taxon>Alphaproteobacteria</taxon>
        <taxon>Rhodobacterales</taxon>
        <taxon>Roseobacteraceae</taxon>
        <taxon>Profundibacterium</taxon>
    </lineage>
</organism>
<feature type="region of interest" description="Disordered" evidence="1">
    <location>
        <begin position="170"/>
        <end position="194"/>
    </location>
</feature>
<evidence type="ECO:0000256" key="1">
    <source>
        <dbReference type="SAM" id="MobiDB-lite"/>
    </source>
</evidence>